<dbReference type="InterPro" id="IPR011990">
    <property type="entry name" value="TPR-like_helical_dom_sf"/>
</dbReference>
<feature type="repeat" description="PPR" evidence="3">
    <location>
        <begin position="770"/>
        <end position="804"/>
    </location>
</feature>
<feature type="repeat" description="PPR" evidence="3">
    <location>
        <begin position="612"/>
        <end position="646"/>
    </location>
</feature>
<dbReference type="PANTHER" id="PTHR47447:SF22">
    <property type="entry name" value="TETRATRICOPEPTIDE-LIKE HELICAL DOMAIN SUPERFAMILY"/>
    <property type="match status" value="1"/>
</dbReference>
<feature type="repeat" description="PPR" evidence="3">
    <location>
        <begin position="259"/>
        <end position="293"/>
    </location>
</feature>
<dbReference type="Pfam" id="PF01535">
    <property type="entry name" value="PPR"/>
    <property type="match status" value="3"/>
</dbReference>
<evidence type="ECO:0000313" key="6">
    <source>
        <dbReference type="Proteomes" id="UP000036987"/>
    </source>
</evidence>
<protein>
    <submittedName>
        <fullName evidence="5">Pentatricopeptide repeat-containing protein</fullName>
    </submittedName>
</protein>
<feature type="transmembrane region" description="Helical" evidence="4">
    <location>
        <begin position="1029"/>
        <end position="1048"/>
    </location>
</feature>
<feature type="repeat" description="PPR" evidence="3">
    <location>
        <begin position="700"/>
        <end position="734"/>
    </location>
</feature>
<keyword evidence="4" id="KW-1133">Transmembrane helix</keyword>
<dbReference type="Pfam" id="PF13041">
    <property type="entry name" value="PPR_2"/>
    <property type="match status" value="7"/>
</dbReference>
<dbReference type="AlphaFoldDB" id="A0A0K9PM78"/>
<gene>
    <name evidence="5" type="ORF">ZOSMA_1G01310</name>
</gene>
<feature type="repeat" description="PPR" evidence="3">
    <location>
        <begin position="542"/>
        <end position="576"/>
    </location>
</feature>
<evidence type="ECO:0000256" key="2">
    <source>
        <dbReference type="ARBA" id="ARBA00022737"/>
    </source>
</evidence>
<evidence type="ECO:0000256" key="4">
    <source>
        <dbReference type="SAM" id="Phobius"/>
    </source>
</evidence>
<reference evidence="6" key="1">
    <citation type="journal article" date="2016" name="Nature">
        <title>The genome of the seagrass Zostera marina reveals angiosperm adaptation to the sea.</title>
        <authorList>
            <person name="Olsen J.L."/>
            <person name="Rouze P."/>
            <person name="Verhelst B."/>
            <person name="Lin Y.-C."/>
            <person name="Bayer T."/>
            <person name="Collen J."/>
            <person name="Dattolo E."/>
            <person name="De Paoli E."/>
            <person name="Dittami S."/>
            <person name="Maumus F."/>
            <person name="Michel G."/>
            <person name="Kersting A."/>
            <person name="Lauritano C."/>
            <person name="Lohaus R."/>
            <person name="Toepel M."/>
            <person name="Tonon T."/>
            <person name="Vanneste K."/>
            <person name="Amirebrahimi M."/>
            <person name="Brakel J."/>
            <person name="Bostroem C."/>
            <person name="Chovatia M."/>
            <person name="Grimwood J."/>
            <person name="Jenkins J.W."/>
            <person name="Jueterbock A."/>
            <person name="Mraz A."/>
            <person name="Stam W.T."/>
            <person name="Tice H."/>
            <person name="Bornberg-Bauer E."/>
            <person name="Green P.J."/>
            <person name="Pearson G.A."/>
            <person name="Procaccini G."/>
            <person name="Duarte C.M."/>
            <person name="Schmutz J."/>
            <person name="Reusch T.B.H."/>
            <person name="Van de Peer Y."/>
        </authorList>
    </citation>
    <scope>NUCLEOTIDE SEQUENCE [LARGE SCALE GENOMIC DNA]</scope>
    <source>
        <strain evidence="6">cv. Finnish</strain>
    </source>
</reference>
<feature type="repeat" description="PPR" evidence="3">
    <location>
        <begin position="840"/>
        <end position="870"/>
    </location>
</feature>
<feature type="repeat" description="PPR" evidence="3">
    <location>
        <begin position="735"/>
        <end position="769"/>
    </location>
</feature>
<keyword evidence="4" id="KW-0472">Membrane</keyword>
<dbReference type="STRING" id="29655.A0A0K9PM78"/>
<dbReference type="OMA" id="FKIICEM"/>
<name>A0A0K9PM78_ZOSMR</name>
<organism evidence="5 6">
    <name type="scientific">Zostera marina</name>
    <name type="common">Eelgrass</name>
    <dbReference type="NCBI Taxonomy" id="29655"/>
    <lineage>
        <taxon>Eukaryota</taxon>
        <taxon>Viridiplantae</taxon>
        <taxon>Streptophyta</taxon>
        <taxon>Embryophyta</taxon>
        <taxon>Tracheophyta</taxon>
        <taxon>Spermatophyta</taxon>
        <taxon>Magnoliopsida</taxon>
        <taxon>Liliopsida</taxon>
        <taxon>Zosteraceae</taxon>
        <taxon>Zostera</taxon>
    </lineage>
</organism>
<dbReference type="Gene3D" id="1.25.40.10">
    <property type="entry name" value="Tetratricopeptide repeat domain"/>
    <property type="match status" value="8"/>
</dbReference>
<accession>A0A0K9PM78</accession>
<keyword evidence="6" id="KW-1185">Reference proteome</keyword>
<feature type="repeat" description="PPR" evidence="3">
    <location>
        <begin position="396"/>
        <end position="430"/>
    </location>
</feature>
<dbReference type="GO" id="GO:0003729">
    <property type="term" value="F:mRNA binding"/>
    <property type="evidence" value="ECO:0000318"/>
    <property type="project" value="GO_Central"/>
</dbReference>
<proteinExistence type="inferred from homology"/>
<comment type="caution">
    <text evidence="5">The sequence shown here is derived from an EMBL/GenBank/DDBJ whole genome shotgun (WGS) entry which is preliminary data.</text>
</comment>
<evidence type="ECO:0000256" key="3">
    <source>
        <dbReference type="PROSITE-ProRule" id="PRU00708"/>
    </source>
</evidence>
<feature type="repeat" description="PPR" evidence="3">
    <location>
        <begin position="805"/>
        <end position="839"/>
    </location>
</feature>
<feature type="repeat" description="PPR" evidence="3">
    <location>
        <begin position="577"/>
        <end position="611"/>
    </location>
</feature>
<evidence type="ECO:0000256" key="1">
    <source>
        <dbReference type="ARBA" id="ARBA00007626"/>
    </source>
</evidence>
<dbReference type="InterPro" id="IPR002885">
    <property type="entry name" value="PPR_rpt"/>
</dbReference>
<dbReference type="PANTHER" id="PTHR47447">
    <property type="entry name" value="OS03G0856100 PROTEIN"/>
    <property type="match status" value="1"/>
</dbReference>
<keyword evidence="4" id="KW-0812">Transmembrane</keyword>
<sequence>MKRLSQCITLVFSSTNRRRRIQLRSFWCLSSISRCSQRGICSYNKAGLLSEHHQHDDDQHIGLVSYDFQKIRSDAPSSSPKPSDFLFLHEAVAADSSKSGFSYANSCRDSAGELSKEDAAVLISQIVIRTNSDDANNDFDDQTRAFLRQFRGKLNQSLVIQVLKLLKIPNLCSRFFLWSSQQIGYRHTEPVYDVLLELLGFNNKNTKVPHHFLHEIGANDKDLLRRLLNVLVRKCCLNGHWNEAISELGRLKDFGYRPSSETYASLIRVLLEVGKIDSAVLVYREMHEDGHAMDNFTMTRFAYSLCKISRWGEALAIMENQDFKPTTVVYTNMIAGLLEASLFDEAMNFLDRMRSNLCHPNSVTYRTLLSGFLKKKQLGWCKRIVNMMIKEGCCPNPQLFNSLVHAYCVAKDYTYAYKLFKKMAGSEFKPEYVAYNILIGGICGKKELPSSDVFQFADNAFDEMLDLGFVLNKVNVENYTRCLSDAGKFDKAYTVIKKLMSKGFVPDTCTYTNVLEILCKANQIEKSLLLFHEMKENGLVPDVYTYTILINCFCKVGLLQQAQRWFDEMIRDGCNPNVVTYTTLMHAYLKVRQLSIVDNLFKKMLEAGLSPNVVTYTALIDGFCKVGEVDKAREIYHRMQGRSENPGTGSIYFKDGTDSIRSEPNVFTYGALIDGLCKVHKVSEATNLLDVMSNTGCVPNSTVYDALVDGLCKIGKLDEAQSILLRMADNGCTPNVYTFTSLMNRLFMDKRLDLALKVLSRMLEKSCEPNVVTYTVMVDGLCKVDKTDEAYKLLLMMEEKGCKPNVVTYTAMIDGFGKVGKVDECRALFREMNEKGCAPNSITYRVLIKHYCAAGFLDEAHLLLEEMKKMYWPWTETSANYINVIGGFSREFLISWGLLEETMKEGLNPVVPSYCFLISGLLKYGKLEAAIELYKELLIMSTTHSNLHDITAFSLLIESLCLASDMDKAFELYTEFITKGGIPELTVMFHLIKGLINLGKFDEAMQFSYCIYEMVSNFSMSDIVMKFNLYYFPVIFPCRLFVFLFFLYR</sequence>
<evidence type="ECO:0000313" key="5">
    <source>
        <dbReference type="EMBL" id="KMZ70158.1"/>
    </source>
</evidence>
<feature type="repeat" description="PPR" evidence="3">
    <location>
        <begin position="949"/>
        <end position="983"/>
    </location>
</feature>
<feature type="repeat" description="PPR" evidence="3">
    <location>
        <begin position="361"/>
        <end position="395"/>
    </location>
</feature>
<feature type="repeat" description="PPR" evidence="3">
    <location>
        <begin position="507"/>
        <end position="541"/>
    </location>
</feature>
<feature type="repeat" description="PPR" evidence="3">
    <location>
        <begin position="665"/>
        <end position="699"/>
    </location>
</feature>
<dbReference type="Proteomes" id="UP000036987">
    <property type="component" value="Unassembled WGS sequence"/>
</dbReference>
<dbReference type="EMBL" id="LFYR01000729">
    <property type="protein sequence ID" value="KMZ70158.1"/>
    <property type="molecule type" value="Genomic_DNA"/>
</dbReference>
<dbReference type="OrthoDB" id="185373at2759"/>
<dbReference type="NCBIfam" id="TIGR00756">
    <property type="entry name" value="PPR"/>
    <property type="match status" value="15"/>
</dbReference>
<dbReference type="PROSITE" id="PS51375">
    <property type="entry name" value="PPR"/>
    <property type="match status" value="15"/>
</dbReference>
<comment type="similarity">
    <text evidence="1">Belongs to the PPR family. P subfamily.</text>
</comment>
<keyword evidence="2" id="KW-0677">Repeat</keyword>
<dbReference type="SUPFAM" id="SSF48452">
    <property type="entry name" value="TPR-like"/>
    <property type="match status" value="2"/>
</dbReference>
<feature type="repeat" description="PPR" evidence="3">
    <location>
        <begin position="326"/>
        <end position="360"/>
    </location>
</feature>